<dbReference type="Gene3D" id="3.30.460.10">
    <property type="entry name" value="Beta Polymerase, domain 2"/>
    <property type="match status" value="1"/>
</dbReference>
<dbReference type="SUPFAM" id="SSF81301">
    <property type="entry name" value="Nucleotidyltransferase"/>
    <property type="match status" value="1"/>
</dbReference>
<evidence type="ECO:0000313" key="1">
    <source>
        <dbReference type="EMBL" id="MET4754895.1"/>
    </source>
</evidence>
<dbReference type="Proteomes" id="UP001549366">
    <property type="component" value="Unassembled WGS sequence"/>
</dbReference>
<comment type="caution">
    <text evidence="1">The sequence shown here is derived from an EMBL/GenBank/DDBJ whole genome shotgun (WGS) entry which is preliminary data.</text>
</comment>
<protein>
    <submittedName>
        <fullName evidence="1">Nucleotidyltransferase</fullName>
    </submittedName>
</protein>
<organism evidence="1 2">
    <name type="scientific">Endozoicomonas lisbonensis</name>
    <dbReference type="NCBI Taxonomy" id="3120522"/>
    <lineage>
        <taxon>Bacteria</taxon>
        <taxon>Pseudomonadati</taxon>
        <taxon>Pseudomonadota</taxon>
        <taxon>Gammaproteobacteria</taxon>
        <taxon>Oceanospirillales</taxon>
        <taxon>Endozoicomonadaceae</taxon>
        <taxon>Endozoicomonas</taxon>
    </lineage>
</organism>
<gene>
    <name evidence="1" type="ORF">V5J35_000087</name>
</gene>
<keyword evidence="2" id="KW-1185">Reference proteome</keyword>
<dbReference type="InterPro" id="IPR043519">
    <property type="entry name" value="NT_sf"/>
</dbReference>
<proteinExistence type="predicted"/>
<sequence length="262" mass="29174">MQFPSSLPALHKEFIQQALPRLAENPGIAGVAASGSYSDNSLDDFSDLDLVVAVEPDSFDAVMKDRFSIVSGLGDMVAGFTGEHVGEPRLVITLFGPEAFHVDFKFVNIEDAARRVDEPAILWARDDRLRQALDQGRGEYPKVDEQWVEDRFWVWMHYAGTKIGRGEYFEALEFLSFLRVQVLGSLALQQGGFEARGVRKIEQLLPDFAEKLKRTVATPEKASLLNATEYAAELYLELRSPGVSPCDKARTLAMNYLAGVRS</sequence>
<reference evidence="1 2" key="1">
    <citation type="submission" date="2024-06" db="EMBL/GenBank/DDBJ databases">
        <title>Genomic Encyclopedia of Type Strains, Phase V (KMG-V): Genome sequencing to study the core and pangenomes of soil and plant-associated prokaryotes.</title>
        <authorList>
            <person name="Whitman W."/>
        </authorList>
    </citation>
    <scope>NUCLEOTIDE SEQUENCE [LARGE SCALE GENOMIC DNA]</scope>
    <source>
        <strain evidence="1 2">NE40</strain>
    </source>
</reference>
<name>A0ABV2SAV4_9GAMM</name>
<dbReference type="RefSeq" id="WP_354011694.1">
    <property type="nucleotide sequence ID" value="NZ_JBEWTA010000003.1"/>
</dbReference>
<dbReference type="EMBL" id="JBEWTB010000001">
    <property type="protein sequence ID" value="MET4754895.1"/>
    <property type="molecule type" value="Genomic_DNA"/>
</dbReference>
<accession>A0ABV2SAV4</accession>
<evidence type="ECO:0000313" key="2">
    <source>
        <dbReference type="Proteomes" id="UP001549366"/>
    </source>
</evidence>